<dbReference type="Pfam" id="PF00072">
    <property type="entry name" value="Response_reg"/>
    <property type="match status" value="1"/>
</dbReference>
<keyword evidence="5" id="KW-1185">Reference proteome</keyword>
<dbReference type="OrthoDB" id="9800897at2"/>
<accession>A0A501PJN8</accession>
<dbReference type="SMART" id="SM00448">
    <property type="entry name" value="REC"/>
    <property type="match status" value="1"/>
</dbReference>
<dbReference type="CDD" id="cd17562">
    <property type="entry name" value="REC_CheY4-like"/>
    <property type="match status" value="1"/>
</dbReference>
<gene>
    <name evidence="4" type="ORF">FIV46_08390</name>
</gene>
<dbReference type="EMBL" id="VFIY01000006">
    <property type="protein sequence ID" value="TPD60733.1"/>
    <property type="molecule type" value="Genomic_DNA"/>
</dbReference>
<dbReference type="PANTHER" id="PTHR44591:SF25">
    <property type="entry name" value="CHEMOTAXIS TWO-COMPONENT RESPONSE REGULATOR"/>
    <property type="match status" value="1"/>
</dbReference>
<dbReference type="PROSITE" id="PS50110">
    <property type="entry name" value="RESPONSE_REGULATORY"/>
    <property type="match status" value="1"/>
</dbReference>
<dbReference type="PANTHER" id="PTHR44591">
    <property type="entry name" value="STRESS RESPONSE REGULATOR PROTEIN 1"/>
    <property type="match status" value="1"/>
</dbReference>
<sequence>MSKTILTIDDSASIRQLISLTLGGAGYNVIEAEDGAEGFEKAKSNSVNAVITDLNMPVMNGIEFIRKFRGDPSSTGVPVLFLTTESSDDVKREAKEAGATGWITKPFNQEQLLAVIKKVVGA</sequence>
<dbReference type="SUPFAM" id="SSF52172">
    <property type="entry name" value="CheY-like"/>
    <property type="match status" value="1"/>
</dbReference>
<dbReference type="InterPro" id="IPR011006">
    <property type="entry name" value="CheY-like_superfamily"/>
</dbReference>
<dbReference type="Proteomes" id="UP000319148">
    <property type="component" value="Unassembled WGS sequence"/>
</dbReference>
<organism evidence="4 5">
    <name type="scientific">Emcibacter nanhaiensis</name>
    <dbReference type="NCBI Taxonomy" id="1505037"/>
    <lineage>
        <taxon>Bacteria</taxon>
        <taxon>Pseudomonadati</taxon>
        <taxon>Pseudomonadota</taxon>
        <taxon>Alphaproteobacteria</taxon>
        <taxon>Emcibacterales</taxon>
        <taxon>Emcibacteraceae</taxon>
        <taxon>Emcibacter</taxon>
    </lineage>
</organism>
<keyword evidence="1 2" id="KW-0597">Phosphoprotein</keyword>
<evidence type="ECO:0000313" key="4">
    <source>
        <dbReference type="EMBL" id="TPD60733.1"/>
    </source>
</evidence>
<feature type="modified residue" description="4-aspartylphosphate" evidence="2">
    <location>
        <position position="53"/>
    </location>
</feature>
<dbReference type="InterPro" id="IPR001789">
    <property type="entry name" value="Sig_transdc_resp-reg_receiver"/>
</dbReference>
<evidence type="ECO:0000313" key="5">
    <source>
        <dbReference type="Proteomes" id="UP000319148"/>
    </source>
</evidence>
<proteinExistence type="predicted"/>
<dbReference type="GO" id="GO:0000160">
    <property type="term" value="P:phosphorelay signal transduction system"/>
    <property type="evidence" value="ECO:0007669"/>
    <property type="project" value="InterPro"/>
</dbReference>
<evidence type="ECO:0000256" key="1">
    <source>
        <dbReference type="ARBA" id="ARBA00022553"/>
    </source>
</evidence>
<dbReference type="InterPro" id="IPR050595">
    <property type="entry name" value="Bact_response_regulator"/>
</dbReference>
<dbReference type="RefSeq" id="WP_139940395.1">
    <property type="nucleotide sequence ID" value="NZ_JBHSYP010000008.1"/>
</dbReference>
<feature type="domain" description="Response regulatory" evidence="3">
    <location>
        <begin position="4"/>
        <end position="120"/>
    </location>
</feature>
<protein>
    <submittedName>
        <fullName evidence="4">Response regulator</fullName>
    </submittedName>
</protein>
<reference evidence="5" key="1">
    <citation type="submission" date="2019-06" db="EMBL/GenBank/DDBJ databases">
        <title>The complete genome of Emcibacter congregatus ZYLT.</title>
        <authorList>
            <person name="Zhao Z."/>
        </authorList>
    </citation>
    <scope>NUCLEOTIDE SEQUENCE [LARGE SCALE GENOMIC DNA]</scope>
    <source>
        <strain evidence="5">MCCC 1A06723</strain>
    </source>
</reference>
<dbReference type="AlphaFoldDB" id="A0A501PJN8"/>
<name>A0A501PJN8_9PROT</name>
<evidence type="ECO:0000259" key="3">
    <source>
        <dbReference type="PROSITE" id="PS50110"/>
    </source>
</evidence>
<evidence type="ECO:0000256" key="2">
    <source>
        <dbReference type="PROSITE-ProRule" id="PRU00169"/>
    </source>
</evidence>
<comment type="caution">
    <text evidence="4">The sequence shown here is derived from an EMBL/GenBank/DDBJ whole genome shotgun (WGS) entry which is preliminary data.</text>
</comment>
<dbReference type="Gene3D" id="3.40.50.2300">
    <property type="match status" value="1"/>
</dbReference>